<sequence>MFNLGYENEAMKRSSSKMLVELKRKHLGRLDLPSEIEIRTVISFLMTKKRKEQLTLYNASRGIHEPFKSTVLEIFREDPNITPRRAWELFQQRHPPHDDISTKHLTGYHIYC</sequence>
<evidence type="ECO:0000313" key="2">
    <source>
        <dbReference type="Proteomes" id="UP001162480"/>
    </source>
</evidence>
<evidence type="ECO:0000313" key="1">
    <source>
        <dbReference type="EMBL" id="CAI9719699.1"/>
    </source>
</evidence>
<reference evidence="1" key="1">
    <citation type="submission" date="2023-08" db="EMBL/GenBank/DDBJ databases">
        <authorList>
            <person name="Alioto T."/>
            <person name="Alioto T."/>
            <person name="Gomez Garrido J."/>
        </authorList>
    </citation>
    <scope>NUCLEOTIDE SEQUENCE</scope>
</reference>
<dbReference type="Proteomes" id="UP001162480">
    <property type="component" value="Chromosome 3"/>
</dbReference>
<protein>
    <submittedName>
        <fullName evidence="1">Uncharacterized protein</fullName>
    </submittedName>
</protein>
<dbReference type="AlphaFoldDB" id="A0AA36AQA5"/>
<keyword evidence="2" id="KW-1185">Reference proteome</keyword>
<gene>
    <name evidence="1" type="ORF">OCTVUL_1B017202</name>
</gene>
<organism evidence="1 2">
    <name type="scientific">Octopus vulgaris</name>
    <name type="common">Common octopus</name>
    <dbReference type="NCBI Taxonomy" id="6645"/>
    <lineage>
        <taxon>Eukaryota</taxon>
        <taxon>Metazoa</taxon>
        <taxon>Spiralia</taxon>
        <taxon>Lophotrochozoa</taxon>
        <taxon>Mollusca</taxon>
        <taxon>Cephalopoda</taxon>
        <taxon>Coleoidea</taxon>
        <taxon>Octopodiformes</taxon>
        <taxon>Octopoda</taxon>
        <taxon>Incirrata</taxon>
        <taxon>Octopodidae</taxon>
        <taxon>Octopus</taxon>
    </lineage>
</organism>
<proteinExistence type="predicted"/>
<dbReference type="EMBL" id="OX597816">
    <property type="protein sequence ID" value="CAI9719699.1"/>
    <property type="molecule type" value="Genomic_DNA"/>
</dbReference>
<name>A0AA36AQA5_OCTVU</name>
<accession>A0AA36AQA5</accession>